<proteinExistence type="predicted"/>
<reference evidence="1" key="1">
    <citation type="journal article" date="2016" name="Gigascience">
        <title>De novo construction of an expanded transcriptome assembly for the western tarnished plant bug, Lygus hesperus.</title>
        <authorList>
            <person name="Tassone E.E."/>
            <person name="Geib S.M."/>
            <person name="Hall B."/>
            <person name="Fabrick J.A."/>
            <person name="Brent C.S."/>
            <person name="Hull J.J."/>
        </authorList>
    </citation>
    <scope>NUCLEOTIDE SEQUENCE</scope>
</reference>
<protein>
    <submittedName>
        <fullName evidence="1">Uncharacterized protein</fullName>
    </submittedName>
</protein>
<name>A0A146L1W2_LYGHE</name>
<evidence type="ECO:0000313" key="1">
    <source>
        <dbReference type="EMBL" id="JAQ02368.1"/>
    </source>
</evidence>
<dbReference type="EMBL" id="GDHC01016261">
    <property type="protein sequence ID" value="JAQ02368.1"/>
    <property type="molecule type" value="Transcribed_RNA"/>
</dbReference>
<feature type="non-terminal residue" evidence="1">
    <location>
        <position position="1"/>
    </location>
</feature>
<dbReference type="AlphaFoldDB" id="A0A146L1W2"/>
<organism evidence="1">
    <name type="scientific">Lygus hesperus</name>
    <name type="common">Western plant bug</name>
    <dbReference type="NCBI Taxonomy" id="30085"/>
    <lineage>
        <taxon>Eukaryota</taxon>
        <taxon>Metazoa</taxon>
        <taxon>Ecdysozoa</taxon>
        <taxon>Arthropoda</taxon>
        <taxon>Hexapoda</taxon>
        <taxon>Insecta</taxon>
        <taxon>Pterygota</taxon>
        <taxon>Neoptera</taxon>
        <taxon>Paraneoptera</taxon>
        <taxon>Hemiptera</taxon>
        <taxon>Heteroptera</taxon>
        <taxon>Panheteroptera</taxon>
        <taxon>Cimicomorpha</taxon>
        <taxon>Miridae</taxon>
        <taxon>Mirini</taxon>
        <taxon>Lygus</taxon>
    </lineage>
</organism>
<accession>A0A146L1W2</accession>
<gene>
    <name evidence="1" type="ORF">g.2170</name>
</gene>
<sequence length="110" mass="11695">TTTTTSSAVSSPCLVLFVTDSTPKGSLVHQSSAAALPVVSAMLAHSTGCLSYPNAVSPPHAPYTPFLVHSAAIHLFVTTHETTWFDEAVLFEQIAREALHAVHPVQLQFV</sequence>